<dbReference type="InterPro" id="IPR051202">
    <property type="entry name" value="Peptidase_C40"/>
</dbReference>
<proteinExistence type="inferred from homology"/>
<dbReference type="PROSITE" id="PS51935">
    <property type="entry name" value="NLPC_P60"/>
    <property type="match status" value="1"/>
</dbReference>
<gene>
    <name evidence="7" type="ORF">NKE59_06730</name>
</gene>
<evidence type="ECO:0000256" key="5">
    <source>
        <dbReference type="SAM" id="SignalP"/>
    </source>
</evidence>
<reference evidence="7" key="1">
    <citation type="submission" date="2022-06" db="EMBL/GenBank/DDBJ databases">
        <title>New Polynucleobacter species.</title>
        <authorList>
            <person name="Hahn M.W."/>
        </authorList>
    </citation>
    <scope>NUCLEOTIDE SEQUENCE</scope>
    <source>
        <strain evidence="7">UK-FUSCHL-C3</strain>
    </source>
</reference>
<dbReference type="Gene3D" id="3.90.1720.10">
    <property type="entry name" value="endopeptidase domain like (from Nostoc punctiforme)"/>
    <property type="match status" value="1"/>
</dbReference>
<keyword evidence="5" id="KW-0732">Signal</keyword>
<sequence length="217" mass="24165">MSLKKQAISLSLKSLTVLVLGFASPLLSANTTEEASNKEGTKVESILESTSSYFARFTYQVVDSVSSKTESLINEAMQLIGVRYRWNGDLPQSGLDASGFVRFVFRDKLGFLLPPKSSQMSKVGKPITREELQPGDLVFFNTMRLTFSHVGIYVGDNKFIHSPAKGSTVRVDDLASTYWDKRFDGARRLDGSDELSNAERNALIQEAKKLRVQTRNL</sequence>
<dbReference type="EMBL" id="CP099959">
    <property type="protein sequence ID" value="XCC57184.1"/>
    <property type="molecule type" value="Genomic_DNA"/>
</dbReference>
<dbReference type="Pfam" id="PF00877">
    <property type="entry name" value="NLPC_P60"/>
    <property type="match status" value="1"/>
</dbReference>
<organism evidence="7">
    <name type="scientific">Polynucleobacter sp. UK-FUSCHL-C3</name>
    <dbReference type="NCBI Taxonomy" id="2955208"/>
    <lineage>
        <taxon>Bacteria</taxon>
        <taxon>Pseudomonadati</taxon>
        <taxon>Pseudomonadota</taxon>
        <taxon>Betaproteobacteria</taxon>
        <taxon>Burkholderiales</taxon>
        <taxon>Burkholderiaceae</taxon>
        <taxon>Polynucleobacter</taxon>
    </lineage>
</organism>
<feature type="chain" id="PRO_5043706188" evidence="5">
    <location>
        <begin position="30"/>
        <end position="217"/>
    </location>
</feature>
<dbReference type="PANTHER" id="PTHR47053:SF1">
    <property type="entry name" value="MUREIN DD-ENDOPEPTIDASE MEPH-RELATED"/>
    <property type="match status" value="1"/>
</dbReference>
<dbReference type="InterPro" id="IPR038765">
    <property type="entry name" value="Papain-like_cys_pep_sf"/>
</dbReference>
<accession>A0AAU8A0K0</accession>
<evidence type="ECO:0000256" key="4">
    <source>
        <dbReference type="ARBA" id="ARBA00022807"/>
    </source>
</evidence>
<dbReference type="InterPro" id="IPR000064">
    <property type="entry name" value="NLP_P60_dom"/>
</dbReference>
<dbReference type="AlphaFoldDB" id="A0AAU8A0K0"/>
<dbReference type="SUPFAM" id="SSF54001">
    <property type="entry name" value="Cysteine proteinases"/>
    <property type="match status" value="1"/>
</dbReference>
<evidence type="ECO:0000256" key="2">
    <source>
        <dbReference type="ARBA" id="ARBA00022670"/>
    </source>
</evidence>
<dbReference type="PANTHER" id="PTHR47053">
    <property type="entry name" value="MUREIN DD-ENDOPEPTIDASE MEPH-RELATED"/>
    <property type="match status" value="1"/>
</dbReference>
<evidence type="ECO:0000256" key="1">
    <source>
        <dbReference type="ARBA" id="ARBA00007074"/>
    </source>
</evidence>
<protein>
    <submittedName>
        <fullName evidence="7">C40 family peptidase</fullName>
    </submittedName>
</protein>
<feature type="domain" description="NlpC/P60" evidence="6">
    <location>
        <begin position="66"/>
        <end position="190"/>
    </location>
</feature>
<name>A0AAU8A0K0_9BURK</name>
<evidence type="ECO:0000313" key="7">
    <source>
        <dbReference type="EMBL" id="XCC57184.1"/>
    </source>
</evidence>
<comment type="similarity">
    <text evidence="1">Belongs to the peptidase C40 family.</text>
</comment>
<evidence type="ECO:0000259" key="6">
    <source>
        <dbReference type="PROSITE" id="PS51935"/>
    </source>
</evidence>
<evidence type="ECO:0000256" key="3">
    <source>
        <dbReference type="ARBA" id="ARBA00022801"/>
    </source>
</evidence>
<keyword evidence="4" id="KW-0788">Thiol protease</keyword>
<feature type="signal peptide" evidence="5">
    <location>
        <begin position="1"/>
        <end position="29"/>
    </location>
</feature>
<dbReference type="RefSeq" id="WP_353438214.1">
    <property type="nucleotide sequence ID" value="NZ_CP099959.1"/>
</dbReference>
<dbReference type="GO" id="GO:0008234">
    <property type="term" value="F:cysteine-type peptidase activity"/>
    <property type="evidence" value="ECO:0007669"/>
    <property type="project" value="UniProtKB-KW"/>
</dbReference>
<keyword evidence="2" id="KW-0645">Protease</keyword>
<dbReference type="GO" id="GO:0006508">
    <property type="term" value="P:proteolysis"/>
    <property type="evidence" value="ECO:0007669"/>
    <property type="project" value="UniProtKB-KW"/>
</dbReference>
<keyword evidence="3" id="KW-0378">Hydrolase</keyword>